<evidence type="ECO:0008006" key="3">
    <source>
        <dbReference type="Google" id="ProtNLM"/>
    </source>
</evidence>
<sequence length="153" mass="17902">MKKIVILTFLLAFLQSCKKNEEGVPCLTPPPEFTLFINKNSEVYKEFITQGRKIDKAHISLYREEERGKKQYQIQFHYTKKADKNEYLVVSTQLGFQNDVYTGRIETFYLQNTSKTYKIEVNGYMKDTECGKYAVTNEIRVDGTKIEVPYLAK</sequence>
<evidence type="ECO:0000313" key="2">
    <source>
        <dbReference type="Proteomes" id="UP001163262"/>
    </source>
</evidence>
<dbReference type="AlphaFoldDB" id="A0AA46WCQ5"/>
<accession>A0AA46WCQ5</accession>
<proteinExistence type="predicted"/>
<evidence type="ECO:0000313" key="1">
    <source>
        <dbReference type="EMBL" id="UZD41822.1"/>
    </source>
</evidence>
<name>A0AA46WCQ5_CAPOC</name>
<dbReference type="Proteomes" id="UP001163262">
    <property type="component" value="Chromosome"/>
</dbReference>
<reference evidence="1" key="1">
    <citation type="submission" date="2022-10" db="EMBL/GenBank/DDBJ databases">
        <title>Complete genome sequence of Capnocytophaga ochracea KCOM 2812 isolated from actinomycosis lesion.</title>
        <authorList>
            <person name="Kook J.-K."/>
            <person name="Park S.-N."/>
            <person name="Lim Y.K."/>
        </authorList>
    </citation>
    <scope>NUCLEOTIDE SEQUENCE</scope>
    <source>
        <strain evidence="1">KCOM 28121</strain>
    </source>
</reference>
<gene>
    <name evidence="1" type="ORF">OL231_04575</name>
</gene>
<dbReference type="RefSeq" id="WP_264860892.1">
    <property type="nucleotide sequence ID" value="NZ_CP110230.1"/>
</dbReference>
<protein>
    <recommendedName>
        <fullName evidence="3">Lipoprotein</fullName>
    </recommendedName>
</protein>
<dbReference type="EMBL" id="CP110230">
    <property type="protein sequence ID" value="UZD41822.1"/>
    <property type="molecule type" value="Genomic_DNA"/>
</dbReference>
<dbReference type="PROSITE" id="PS51257">
    <property type="entry name" value="PROKAR_LIPOPROTEIN"/>
    <property type="match status" value="1"/>
</dbReference>
<organism evidence="1 2">
    <name type="scientific">Capnocytophaga ochracea</name>
    <dbReference type="NCBI Taxonomy" id="1018"/>
    <lineage>
        <taxon>Bacteria</taxon>
        <taxon>Pseudomonadati</taxon>
        <taxon>Bacteroidota</taxon>
        <taxon>Flavobacteriia</taxon>
        <taxon>Flavobacteriales</taxon>
        <taxon>Flavobacteriaceae</taxon>
        <taxon>Capnocytophaga</taxon>
    </lineage>
</organism>